<protein>
    <submittedName>
        <fullName evidence="1">Uncharacterized protein</fullName>
    </submittedName>
</protein>
<proteinExistence type="predicted"/>
<gene>
    <name evidence="1" type="ORF">HID58_070294</name>
</gene>
<name>A0ABQ7YYD9_BRANA</name>
<evidence type="ECO:0000313" key="1">
    <source>
        <dbReference type="EMBL" id="KAH0872932.1"/>
    </source>
</evidence>
<accession>A0ABQ7YYD9</accession>
<sequence>MFQERNRIISNRDCWER</sequence>
<evidence type="ECO:0000313" key="2">
    <source>
        <dbReference type="Proteomes" id="UP000824890"/>
    </source>
</evidence>
<dbReference type="EMBL" id="JAGKQM010000016">
    <property type="protein sequence ID" value="KAH0872932.1"/>
    <property type="molecule type" value="Genomic_DNA"/>
</dbReference>
<comment type="caution">
    <text evidence="1">The sequence shown here is derived from an EMBL/GenBank/DDBJ whole genome shotgun (WGS) entry which is preliminary data.</text>
</comment>
<organism evidence="1 2">
    <name type="scientific">Brassica napus</name>
    <name type="common">Rape</name>
    <dbReference type="NCBI Taxonomy" id="3708"/>
    <lineage>
        <taxon>Eukaryota</taxon>
        <taxon>Viridiplantae</taxon>
        <taxon>Streptophyta</taxon>
        <taxon>Embryophyta</taxon>
        <taxon>Tracheophyta</taxon>
        <taxon>Spermatophyta</taxon>
        <taxon>Magnoliopsida</taxon>
        <taxon>eudicotyledons</taxon>
        <taxon>Gunneridae</taxon>
        <taxon>Pentapetalae</taxon>
        <taxon>rosids</taxon>
        <taxon>malvids</taxon>
        <taxon>Brassicales</taxon>
        <taxon>Brassicaceae</taxon>
        <taxon>Brassiceae</taxon>
        <taxon>Brassica</taxon>
    </lineage>
</organism>
<keyword evidence="2" id="KW-1185">Reference proteome</keyword>
<dbReference type="Proteomes" id="UP000824890">
    <property type="component" value="Unassembled WGS sequence"/>
</dbReference>
<reference evidence="1 2" key="1">
    <citation type="submission" date="2021-05" db="EMBL/GenBank/DDBJ databases">
        <title>Genome Assembly of Synthetic Allotetraploid Brassica napus Reveals Homoeologous Exchanges between Subgenomes.</title>
        <authorList>
            <person name="Davis J.T."/>
        </authorList>
    </citation>
    <scope>NUCLEOTIDE SEQUENCE [LARGE SCALE GENOMIC DNA]</scope>
    <source>
        <strain evidence="2">cv. Da-Ae</strain>
        <tissue evidence="1">Seedling</tissue>
    </source>
</reference>